<dbReference type="RefSeq" id="WP_170214854.1">
    <property type="nucleotide sequence ID" value="NZ_BJOC01000021.1"/>
</dbReference>
<sequence length="176" mass="20162">MSDDSTENAALLRSRLPRESLWDFALALYARDGAESACLTLQDEAGVEVTELLWRCWLYRHELQAGHIPASLREWQRTVITPLRQLRRDLKPEVEARPSVSTLRQRIKQAELDAEQECLRRLESASRDGAIGLCPCSRATQPLKKVLPFAHQLQKKSHFFALARLESQLDPPRPPR</sequence>
<dbReference type="EMBL" id="BJOC01000021">
    <property type="protein sequence ID" value="GED22573.1"/>
    <property type="molecule type" value="Genomic_DNA"/>
</dbReference>
<dbReference type="InterPro" id="IPR012659">
    <property type="entry name" value="CHP02444"/>
</dbReference>
<dbReference type="Pfam" id="PF09523">
    <property type="entry name" value="DUF2390"/>
    <property type="match status" value="1"/>
</dbReference>
<evidence type="ECO:0008006" key="3">
    <source>
        <dbReference type="Google" id="ProtNLM"/>
    </source>
</evidence>
<dbReference type="Proteomes" id="UP000319812">
    <property type="component" value="Unassembled WGS sequence"/>
</dbReference>
<reference evidence="1 2" key="1">
    <citation type="submission" date="2019-06" db="EMBL/GenBank/DDBJ databases">
        <title>Whole genome shotgun sequence of Halomonas halmophila NBRC 15537.</title>
        <authorList>
            <person name="Hosoyama A."/>
            <person name="Uohara A."/>
            <person name="Ohji S."/>
            <person name="Ichikawa N."/>
        </authorList>
    </citation>
    <scope>NUCLEOTIDE SEQUENCE [LARGE SCALE GENOMIC DNA]</scope>
    <source>
        <strain evidence="1 2">NBRC 15537</strain>
    </source>
</reference>
<accession>A0A4Y4EZU9</accession>
<keyword evidence="2" id="KW-1185">Reference proteome</keyword>
<evidence type="ECO:0000313" key="1">
    <source>
        <dbReference type="EMBL" id="GED22573.1"/>
    </source>
</evidence>
<dbReference type="NCBIfam" id="TIGR02444">
    <property type="entry name" value="TIGR02444 family protein"/>
    <property type="match status" value="1"/>
</dbReference>
<dbReference type="AlphaFoldDB" id="A0A4Y4EZU9"/>
<evidence type="ECO:0000313" key="2">
    <source>
        <dbReference type="Proteomes" id="UP000319812"/>
    </source>
</evidence>
<gene>
    <name evidence="1" type="ORF">HHA01_15500</name>
</gene>
<comment type="caution">
    <text evidence="1">The sequence shown here is derived from an EMBL/GenBank/DDBJ whole genome shotgun (WGS) entry which is preliminary data.</text>
</comment>
<organism evidence="1 2">
    <name type="scientific">Halomonas halmophila</name>
    <dbReference type="NCBI Taxonomy" id="252"/>
    <lineage>
        <taxon>Bacteria</taxon>
        <taxon>Pseudomonadati</taxon>
        <taxon>Pseudomonadota</taxon>
        <taxon>Gammaproteobacteria</taxon>
        <taxon>Oceanospirillales</taxon>
        <taxon>Halomonadaceae</taxon>
        <taxon>Halomonas</taxon>
    </lineage>
</organism>
<protein>
    <recommendedName>
        <fullName evidence="3">TIGR02444 family protein</fullName>
    </recommendedName>
</protein>
<proteinExistence type="predicted"/>
<name>A0A4Y4EZU9_9GAMM</name>